<proteinExistence type="predicted"/>
<organism evidence="1 2">
    <name type="scientific">Caballeronia terrestris</name>
    <dbReference type="NCBI Taxonomy" id="1226301"/>
    <lineage>
        <taxon>Bacteria</taxon>
        <taxon>Pseudomonadati</taxon>
        <taxon>Pseudomonadota</taxon>
        <taxon>Betaproteobacteria</taxon>
        <taxon>Burkholderiales</taxon>
        <taxon>Burkholderiaceae</taxon>
        <taxon>Caballeronia</taxon>
    </lineage>
</organism>
<dbReference type="Proteomes" id="UP000054925">
    <property type="component" value="Unassembled WGS sequence"/>
</dbReference>
<evidence type="ECO:0000313" key="2">
    <source>
        <dbReference type="Proteomes" id="UP000054925"/>
    </source>
</evidence>
<dbReference type="EMBL" id="FCOL02000515">
    <property type="protein sequence ID" value="SAL88589.1"/>
    <property type="molecule type" value="Genomic_DNA"/>
</dbReference>
<sequence>MAQHSARVAGKPEFDLIDPACVQRREVEVKALAVPHVERMPDGLGAMCVQIVPDNVHLFVRVRDCHAIHEGDQIVLGTPLAAFCPYLSGMHIERGNQRLGAVTNIFKLTTAQPSGRGRASRVLALNGLNASLLVDTEHHRVSGGLAVQFANPVDLLAKGRVRTV</sequence>
<accession>A0A158L6E5</accession>
<keyword evidence="2" id="KW-1185">Reference proteome</keyword>
<protein>
    <submittedName>
        <fullName evidence="1">Uncharacterized protein</fullName>
    </submittedName>
</protein>
<dbReference type="AlphaFoldDB" id="A0A158L6E5"/>
<name>A0A158L6E5_9BURK</name>
<evidence type="ECO:0000313" key="1">
    <source>
        <dbReference type="EMBL" id="SAL88589.1"/>
    </source>
</evidence>
<comment type="caution">
    <text evidence="1">The sequence shown here is derived from an EMBL/GenBank/DDBJ whole genome shotgun (WGS) entry which is preliminary data.</text>
</comment>
<reference evidence="1" key="1">
    <citation type="submission" date="2016-01" db="EMBL/GenBank/DDBJ databases">
        <authorList>
            <person name="Peeters C."/>
        </authorList>
    </citation>
    <scope>NUCLEOTIDE SEQUENCE [LARGE SCALE GENOMIC DNA]</scope>
    <source>
        <strain evidence="1">LMG 22937</strain>
    </source>
</reference>
<gene>
    <name evidence="1" type="ORF">AWB67_07624</name>
</gene>